<evidence type="ECO:0000256" key="1">
    <source>
        <dbReference type="ARBA" id="ARBA00004651"/>
    </source>
</evidence>
<dbReference type="InterPro" id="IPR011659">
    <property type="entry name" value="WD40"/>
</dbReference>
<keyword evidence="3" id="KW-0808">Transferase</keyword>
<keyword evidence="5 8" id="KW-1133">Transmembrane helix</keyword>
<dbReference type="OrthoDB" id="104043at2"/>
<dbReference type="SUPFAM" id="SSF82171">
    <property type="entry name" value="DPP6 N-terminal domain-like"/>
    <property type="match status" value="1"/>
</dbReference>
<dbReference type="AlphaFoldDB" id="A0A5B9EF68"/>
<feature type="transmembrane region" description="Helical" evidence="8">
    <location>
        <begin position="357"/>
        <end position="374"/>
    </location>
</feature>
<comment type="subcellular location">
    <subcellularLocation>
        <location evidence="1">Cell membrane</location>
        <topology evidence="1">Multi-pass membrane protein</topology>
    </subcellularLocation>
</comment>
<evidence type="ECO:0000256" key="4">
    <source>
        <dbReference type="ARBA" id="ARBA00022692"/>
    </source>
</evidence>
<feature type="transmembrane region" description="Helical" evidence="8">
    <location>
        <begin position="310"/>
        <end position="328"/>
    </location>
</feature>
<keyword evidence="4 8" id="KW-0812">Transmembrane</keyword>
<keyword evidence="2" id="KW-1003">Cell membrane</keyword>
<evidence type="ECO:0000256" key="6">
    <source>
        <dbReference type="ARBA" id="ARBA00023136"/>
    </source>
</evidence>
<evidence type="ECO:0000313" key="10">
    <source>
        <dbReference type="Proteomes" id="UP000321820"/>
    </source>
</evidence>
<dbReference type="EMBL" id="CP042806">
    <property type="protein sequence ID" value="QEE30668.1"/>
    <property type="molecule type" value="Genomic_DNA"/>
</dbReference>
<gene>
    <name evidence="9" type="ORF">FTW19_23345</name>
</gene>
<dbReference type="GO" id="GO:0016758">
    <property type="term" value="F:hexosyltransferase activity"/>
    <property type="evidence" value="ECO:0007669"/>
    <property type="project" value="InterPro"/>
</dbReference>
<feature type="transmembrane region" description="Helical" evidence="8">
    <location>
        <begin position="175"/>
        <end position="198"/>
    </location>
</feature>
<dbReference type="Gene3D" id="2.120.10.30">
    <property type="entry name" value="TolB, C-terminal domain"/>
    <property type="match status" value="1"/>
</dbReference>
<feature type="transmembrane region" description="Helical" evidence="8">
    <location>
        <begin position="416"/>
        <end position="434"/>
    </location>
</feature>
<keyword evidence="6 8" id="KW-0472">Membrane</keyword>
<evidence type="ECO:0000256" key="5">
    <source>
        <dbReference type="ARBA" id="ARBA00022989"/>
    </source>
</evidence>
<feature type="transmembrane region" description="Helical" evidence="8">
    <location>
        <begin position="279"/>
        <end position="303"/>
    </location>
</feature>
<feature type="transmembrane region" description="Helical" evidence="8">
    <location>
        <begin position="153"/>
        <end position="169"/>
    </location>
</feature>
<evidence type="ECO:0000256" key="7">
    <source>
        <dbReference type="ARBA" id="ARBA00024033"/>
    </source>
</evidence>
<dbReference type="RefSeq" id="WP_147649970.1">
    <property type="nucleotide sequence ID" value="NZ_CP042806.1"/>
</dbReference>
<reference evidence="9 10" key="1">
    <citation type="submission" date="2019-08" db="EMBL/GenBank/DDBJ databases">
        <title>Complete genome sequence of Terriglobus albidus strain ORNL.</title>
        <authorList>
            <person name="Podar M."/>
        </authorList>
    </citation>
    <scope>NUCLEOTIDE SEQUENCE [LARGE SCALE GENOMIC DNA]</scope>
    <source>
        <strain evidence="9 10">ORNL</strain>
    </source>
</reference>
<proteinExistence type="inferred from homology"/>
<dbReference type="InterPro" id="IPR018584">
    <property type="entry name" value="GT87"/>
</dbReference>
<feature type="transmembrane region" description="Helical" evidence="8">
    <location>
        <begin position="205"/>
        <end position="228"/>
    </location>
</feature>
<accession>A0A5B9EF68</accession>
<feature type="transmembrane region" description="Helical" evidence="8">
    <location>
        <begin position="106"/>
        <end position="123"/>
    </location>
</feature>
<dbReference type="KEGG" id="talb:FTW19_23345"/>
<feature type="transmembrane region" description="Helical" evidence="8">
    <location>
        <begin position="334"/>
        <end position="350"/>
    </location>
</feature>
<evidence type="ECO:0000256" key="2">
    <source>
        <dbReference type="ARBA" id="ARBA00022475"/>
    </source>
</evidence>
<sequence>MRIARTAPYSVWIERSILLLALLYFSLHTLPHAWKQLNTDFPNYYLTAKLVGEHTDMARAQEWVWLQRQKDLHAIPNALIALVPITPFSTLILYPFTGLEPLAAKHVWIVCNLLLLIPIAWFLRRLTQLSYRRIALAFALSLPLHRNLLDGQFYILLLLLIVAALWSYVEGNDAAAGALVGLAAACKIFPAVLFIFFWKRRAWKALASGLLTSAVCVAFAVAVFGTQIHHVYLREVLPATLRGDALPPYATASGSITSLLHYLFLAEPEWNPHPWHASVTAYAVLLPLLQMLIMAPVVLLLASRRESREAVVLEWCALLTAALTVSTIPASYNFVLIVLPLCVLAARTLVQQRCRWLFVLLLAFAVIGAPFPSAGPGRGLSILFFMPRLPMMMAATMAIAFLLWREREPSSRRWTLENRAFAGLFLLSAGLTMMRTLKLETLTRTEMAYRLPADHAMSYLRSSPQSSDGKLRYIAMMPMGYRLVTEDGTTRTRDEAGIDDLSFAVNGNDVWVERAQARQSVIVRQSDVRPLVTGAHDPAFSTTSGAVYLRDHLGCGQLWLAGSSQPLTPDSLNIYEAAFHSRDLYAVSASLNGGAPALYLRSADSALKMLPVGEARYPAISPDGKWLAYSRFEDGFWNLWLRDLSSGATQRITELPCNQIQPSWEQDSRHIVYGSDCGRALWFTAVSRRQIVP</sequence>
<dbReference type="GO" id="GO:0005886">
    <property type="term" value="C:plasma membrane"/>
    <property type="evidence" value="ECO:0007669"/>
    <property type="project" value="UniProtKB-SubCell"/>
</dbReference>
<evidence type="ECO:0000256" key="8">
    <source>
        <dbReference type="SAM" id="Phobius"/>
    </source>
</evidence>
<feature type="transmembrane region" description="Helical" evidence="8">
    <location>
        <begin position="380"/>
        <end position="404"/>
    </location>
</feature>
<evidence type="ECO:0000313" key="9">
    <source>
        <dbReference type="EMBL" id="QEE30668.1"/>
    </source>
</evidence>
<protein>
    <submittedName>
        <fullName evidence="9">DUF2029 domain-containing protein</fullName>
    </submittedName>
</protein>
<name>A0A5B9EF68_9BACT</name>
<comment type="similarity">
    <text evidence="7">Belongs to the glycosyltransferase 87 family.</text>
</comment>
<evidence type="ECO:0000256" key="3">
    <source>
        <dbReference type="ARBA" id="ARBA00022679"/>
    </source>
</evidence>
<dbReference type="Pfam" id="PF07676">
    <property type="entry name" value="PD40"/>
    <property type="match status" value="1"/>
</dbReference>
<organism evidence="9 10">
    <name type="scientific">Terriglobus albidus</name>
    <dbReference type="NCBI Taxonomy" id="1592106"/>
    <lineage>
        <taxon>Bacteria</taxon>
        <taxon>Pseudomonadati</taxon>
        <taxon>Acidobacteriota</taxon>
        <taxon>Terriglobia</taxon>
        <taxon>Terriglobales</taxon>
        <taxon>Acidobacteriaceae</taxon>
        <taxon>Terriglobus</taxon>
    </lineage>
</organism>
<keyword evidence="10" id="KW-1185">Reference proteome</keyword>
<dbReference type="InterPro" id="IPR011042">
    <property type="entry name" value="6-blade_b-propeller_TolB-like"/>
</dbReference>
<feature type="transmembrane region" description="Helical" evidence="8">
    <location>
        <begin position="74"/>
        <end position="94"/>
    </location>
</feature>
<dbReference type="Proteomes" id="UP000321820">
    <property type="component" value="Chromosome"/>
</dbReference>
<dbReference type="Pfam" id="PF09594">
    <property type="entry name" value="GT87"/>
    <property type="match status" value="1"/>
</dbReference>